<evidence type="ECO:0000313" key="12">
    <source>
        <dbReference type="Proteomes" id="UP000694920"/>
    </source>
</evidence>
<evidence type="ECO:0000256" key="7">
    <source>
        <dbReference type="ARBA" id="ARBA00024195"/>
    </source>
</evidence>
<dbReference type="Gene3D" id="2.40.10.10">
    <property type="entry name" value="Trypsin-like serine proteases"/>
    <property type="match status" value="1"/>
</dbReference>
<keyword evidence="6" id="KW-1015">Disulfide bond</keyword>
<evidence type="ECO:0000259" key="10">
    <source>
        <dbReference type="PROSITE" id="PS01180"/>
    </source>
</evidence>
<dbReference type="GO" id="GO:0006508">
    <property type="term" value="P:proteolysis"/>
    <property type="evidence" value="ECO:0007669"/>
    <property type="project" value="UniProtKB-KW"/>
</dbReference>
<dbReference type="Proteomes" id="UP000694920">
    <property type="component" value="Unplaced"/>
</dbReference>
<dbReference type="InterPro" id="IPR018114">
    <property type="entry name" value="TRYPSIN_HIS"/>
</dbReference>
<reference evidence="13" key="1">
    <citation type="submission" date="2025-08" db="UniProtKB">
        <authorList>
            <consortium name="RefSeq"/>
        </authorList>
    </citation>
    <scope>IDENTIFICATION</scope>
</reference>
<keyword evidence="3 13" id="KW-0645">Protease</keyword>
<keyword evidence="12" id="KW-1185">Reference proteome</keyword>
<evidence type="ECO:0000256" key="9">
    <source>
        <dbReference type="SAM" id="SignalP"/>
    </source>
</evidence>
<gene>
    <name evidence="13" type="primary">LOC107268119</name>
</gene>
<dbReference type="InterPro" id="IPR001314">
    <property type="entry name" value="Peptidase_S1A"/>
</dbReference>
<feature type="domain" description="Peptidase S1" evidence="11">
    <location>
        <begin position="160"/>
        <end position="393"/>
    </location>
</feature>
<evidence type="ECO:0000256" key="5">
    <source>
        <dbReference type="ARBA" id="ARBA00022825"/>
    </source>
</evidence>
<dbReference type="PRINTS" id="PR00722">
    <property type="entry name" value="CHYMOTRYPSIN"/>
</dbReference>
<feature type="chain" id="PRO_5042544748" evidence="9">
    <location>
        <begin position="27"/>
        <end position="401"/>
    </location>
</feature>
<dbReference type="PROSITE" id="PS00134">
    <property type="entry name" value="TRYPSIN_HIS"/>
    <property type="match status" value="1"/>
</dbReference>
<protein>
    <submittedName>
        <fullName evidence="13">Venom serine protease 34 isoform X1</fullName>
    </submittedName>
</protein>
<dbReference type="GO" id="GO:0004252">
    <property type="term" value="F:serine-type endopeptidase activity"/>
    <property type="evidence" value="ECO:0007669"/>
    <property type="project" value="InterPro"/>
</dbReference>
<dbReference type="InterPro" id="IPR035914">
    <property type="entry name" value="Sperma_CUB_dom_sf"/>
</dbReference>
<dbReference type="CDD" id="cd00041">
    <property type="entry name" value="CUB"/>
    <property type="match status" value="1"/>
</dbReference>
<dbReference type="InterPro" id="IPR000859">
    <property type="entry name" value="CUB_dom"/>
</dbReference>
<dbReference type="PROSITE" id="PS50240">
    <property type="entry name" value="TRYPSIN_DOM"/>
    <property type="match status" value="1"/>
</dbReference>
<feature type="domain" description="CUB" evidence="10">
    <location>
        <begin position="31"/>
        <end position="143"/>
    </location>
</feature>
<dbReference type="AlphaFoldDB" id="A0AAJ7BWI0"/>
<evidence type="ECO:0000256" key="2">
    <source>
        <dbReference type="ARBA" id="ARBA00022525"/>
    </source>
</evidence>
<evidence type="ECO:0000313" key="13">
    <source>
        <dbReference type="RefSeq" id="XP_015596056.1"/>
    </source>
</evidence>
<feature type="signal peptide" evidence="9">
    <location>
        <begin position="1"/>
        <end position="26"/>
    </location>
</feature>
<dbReference type="SUPFAM" id="SSF50494">
    <property type="entry name" value="Trypsin-like serine proteases"/>
    <property type="match status" value="1"/>
</dbReference>
<dbReference type="PROSITE" id="PS01180">
    <property type="entry name" value="CUB"/>
    <property type="match status" value="1"/>
</dbReference>
<dbReference type="PANTHER" id="PTHR24256">
    <property type="entry name" value="TRYPTASE-RELATED"/>
    <property type="match status" value="1"/>
</dbReference>
<dbReference type="Pfam" id="PF00431">
    <property type="entry name" value="CUB"/>
    <property type="match status" value="1"/>
</dbReference>
<keyword evidence="9" id="KW-0732">Signal</keyword>
<dbReference type="KEGG" id="ccin:107268119"/>
<evidence type="ECO:0000259" key="11">
    <source>
        <dbReference type="PROSITE" id="PS50240"/>
    </source>
</evidence>
<comment type="subcellular location">
    <subcellularLocation>
        <location evidence="1">Secreted</location>
    </subcellularLocation>
</comment>
<evidence type="ECO:0000256" key="6">
    <source>
        <dbReference type="ARBA" id="ARBA00023157"/>
    </source>
</evidence>
<dbReference type="FunFam" id="2.40.10.10:FF:000015">
    <property type="entry name" value="Atrial natriuretic peptide-converting enzyme"/>
    <property type="match status" value="1"/>
</dbReference>
<evidence type="ECO:0000256" key="1">
    <source>
        <dbReference type="ARBA" id="ARBA00004613"/>
    </source>
</evidence>
<dbReference type="SMART" id="SM00020">
    <property type="entry name" value="Tryp_SPc"/>
    <property type="match status" value="1"/>
</dbReference>
<dbReference type="Pfam" id="PF00089">
    <property type="entry name" value="Trypsin"/>
    <property type="match status" value="1"/>
</dbReference>
<keyword evidence="4" id="KW-0378">Hydrolase</keyword>
<dbReference type="InterPro" id="IPR043504">
    <property type="entry name" value="Peptidase_S1_PA_chymotrypsin"/>
</dbReference>
<keyword evidence="5" id="KW-0720">Serine protease</keyword>
<proteinExistence type="inferred from homology"/>
<dbReference type="GeneID" id="107268119"/>
<comment type="caution">
    <text evidence="8">Lacks conserved residue(s) required for the propagation of feature annotation.</text>
</comment>
<keyword evidence="2" id="KW-0964">Secreted</keyword>
<dbReference type="GO" id="GO:0005576">
    <property type="term" value="C:extracellular region"/>
    <property type="evidence" value="ECO:0007669"/>
    <property type="project" value="UniProtKB-SubCell"/>
</dbReference>
<dbReference type="InterPro" id="IPR051487">
    <property type="entry name" value="Ser/Thr_Proteases_Immune/Dev"/>
</dbReference>
<comment type="similarity">
    <text evidence="7">Belongs to the peptidase S1 family. CLIP subfamily.</text>
</comment>
<evidence type="ECO:0000256" key="8">
    <source>
        <dbReference type="PROSITE-ProRule" id="PRU00059"/>
    </source>
</evidence>
<dbReference type="InterPro" id="IPR009003">
    <property type="entry name" value="Peptidase_S1_PA"/>
</dbReference>
<dbReference type="Gene3D" id="2.60.120.290">
    <property type="entry name" value="Spermadhesin, CUB domain"/>
    <property type="match status" value="1"/>
</dbReference>
<dbReference type="CDD" id="cd00190">
    <property type="entry name" value="Tryp_SPc"/>
    <property type="match status" value="1"/>
</dbReference>
<evidence type="ECO:0000256" key="4">
    <source>
        <dbReference type="ARBA" id="ARBA00022801"/>
    </source>
</evidence>
<dbReference type="SUPFAM" id="SSF49854">
    <property type="entry name" value="Spermadhesin, CUB domain"/>
    <property type="match status" value="1"/>
</dbReference>
<sequence length="401" mass="42717">MGAGNLASFLQATSLLLLISARTSWCIEQGCDFYQDMAAGTTYYVYNPGYPNAYSGQRSCRWYAKSATRVRLSCEVFSLPATANCVGDRLSVSPSGDLQLSDAHRYCGTGTFAVESTGNYLNIVLESVSASSTGRFLCKLESISSSEPNCNCGWKKQTRIVGGTQTGVNEYPMMAGLIDSTQRILYCGATIISVKHVITAAHCVVGKSAGQLGVLVGDHDISTGSDTNASSLHRVSSFTVHPQYNADTQANDIGIVTVIDTIVFTLEVGPACLPFQQASNSFANSNVQVLGWGTTEFAGATSNTLQEVTLGVTPLASCQRPYPQVTNNQMCTYANGKDTCQFDSGGPVLWQNPSSRRLVCAGIISFGGVCASDTPGVNTRVGAYMNWILSVTPGINYCRLE</sequence>
<dbReference type="RefSeq" id="XP_015596056.1">
    <property type="nucleotide sequence ID" value="XM_015740570.2"/>
</dbReference>
<dbReference type="InterPro" id="IPR001254">
    <property type="entry name" value="Trypsin_dom"/>
</dbReference>
<evidence type="ECO:0000256" key="3">
    <source>
        <dbReference type="ARBA" id="ARBA00022670"/>
    </source>
</evidence>
<organism evidence="12 13">
    <name type="scientific">Cephus cinctus</name>
    <name type="common">Wheat stem sawfly</name>
    <dbReference type="NCBI Taxonomy" id="211228"/>
    <lineage>
        <taxon>Eukaryota</taxon>
        <taxon>Metazoa</taxon>
        <taxon>Ecdysozoa</taxon>
        <taxon>Arthropoda</taxon>
        <taxon>Hexapoda</taxon>
        <taxon>Insecta</taxon>
        <taxon>Pterygota</taxon>
        <taxon>Neoptera</taxon>
        <taxon>Endopterygota</taxon>
        <taxon>Hymenoptera</taxon>
        <taxon>Cephoidea</taxon>
        <taxon>Cephidae</taxon>
        <taxon>Cephus</taxon>
    </lineage>
</organism>
<name>A0AAJ7BWI0_CEPCN</name>
<accession>A0AAJ7BWI0</accession>